<dbReference type="GO" id="GO:0003824">
    <property type="term" value="F:catalytic activity"/>
    <property type="evidence" value="ECO:0007669"/>
    <property type="project" value="InterPro"/>
</dbReference>
<reference evidence="2" key="2">
    <citation type="submission" date="2017-11" db="EMBL/GenBank/DDBJ databases">
        <title>Coralsnake Venomics: Analyses of Venom Gland Transcriptomes and Proteomes of Six Brazilian Taxa.</title>
        <authorList>
            <person name="Aird S.D."/>
            <person name="Jorge da Silva N."/>
            <person name="Qiu L."/>
            <person name="Villar-Briones A."/>
            <person name="Aparecida-Saddi V."/>
            <person name="Campos-Telles M.P."/>
            <person name="Grau M."/>
            <person name="Mikheyev A.S."/>
        </authorList>
    </citation>
    <scope>NUCLEOTIDE SEQUENCE</scope>
    <source>
        <tissue evidence="2">Venom_gland</tissue>
    </source>
</reference>
<organism evidence="2">
    <name type="scientific">Micrurus surinamensis</name>
    <name type="common">Surinam coral snake</name>
    <dbReference type="NCBI Taxonomy" id="129470"/>
    <lineage>
        <taxon>Eukaryota</taxon>
        <taxon>Metazoa</taxon>
        <taxon>Chordata</taxon>
        <taxon>Craniata</taxon>
        <taxon>Vertebrata</taxon>
        <taxon>Euteleostomi</taxon>
        <taxon>Lepidosauria</taxon>
        <taxon>Squamata</taxon>
        <taxon>Bifurcata</taxon>
        <taxon>Unidentata</taxon>
        <taxon>Episquamata</taxon>
        <taxon>Toxicofera</taxon>
        <taxon>Serpentes</taxon>
        <taxon>Colubroidea</taxon>
        <taxon>Elapidae</taxon>
        <taxon>Elapinae</taxon>
        <taxon>Micrurus</taxon>
    </lineage>
</organism>
<dbReference type="InterPro" id="IPR036691">
    <property type="entry name" value="Endo/exonu/phosph_ase_sf"/>
</dbReference>
<proteinExistence type="predicted"/>
<dbReference type="Pfam" id="PF14529">
    <property type="entry name" value="Exo_endo_phos_2"/>
    <property type="match status" value="1"/>
</dbReference>
<evidence type="ECO:0000313" key="2">
    <source>
        <dbReference type="EMBL" id="LAB48554.1"/>
    </source>
</evidence>
<accession>A0A2D4NS54</accession>
<sequence>MGLLISYLSPCYVSMALPELLEVIAELALEIPRLLVMGDFNLPSAGGTSGVAREFMASMTAMDLTQLVSGPTHTGGSTLDLIFISGQWQSDLKLGEIVVEPLSWSDHSLLRLDFQTAAPYRKDAEPWRWFCPRRLLDPDRFQSELGLLPETLTHGSAGELVAAWDKVAAGALDRVVPLRPLTRCRSQWAP</sequence>
<dbReference type="AlphaFoldDB" id="A0A2D4NS54"/>
<dbReference type="InterPro" id="IPR005135">
    <property type="entry name" value="Endo/exonuclease/phosphatase"/>
</dbReference>
<name>A0A2D4NS54_MICSU</name>
<evidence type="ECO:0000259" key="1">
    <source>
        <dbReference type="Pfam" id="PF14529"/>
    </source>
</evidence>
<dbReference type="SUPFAM" id="SSF56219">
    <property type="entry name" value="DNase I-like"/>
    <property type="match status" value="1"/>
</dbReference>
<dbReference type="EMBL" id="IACN01014753">
    <property type="protein sequence ID" value="LAB48554.1"/>
    <property type="molecule type" value="Transcribed_RNA"/>
</dbReference>
<protein>
    <recommendedName>
        <fullName evidence="1">Endonuclease/exonuclease/phosphatase domain-containing protein</fullName>
    </recommendedName>
</protein>
<dbReference type="Gene3D" id="3.60.10.10">
    <property type="entry name" value="Endonuclease/exonuclease/phosphatase"/>
    <property type="match status" value="1"/>
</dbReference>
<reference evidence="2" key="1">
    <citation type="submission" date="2017-07" db="EMBL/GenBank/DDBJ databases">
        <authorList>
            <person name="Mikheyev A."/>
            <person name="Grau M."/>
        </authorList>
    </citation>
    <scope>NUCLEOTIDE SEQUENCE</scope>
    <source>
        <tissue evidence="2">Venom_gland</tissue>
    </source>
</reference>
<feature type="domain" description="Endonuclease/exonuclease/phosphatase" evidence="1">
    <location>
        <begin position="10"/>
        <end position="109"/>
    </location>
</feature>